<evidence type="ECO:0000256" key="2">
    <source>
        <dbReference type="SAM" id="SignalP"/>
    </source>
</evidence>
<evidence type="ECO:0000256" key="1">
    <source>
        <dbReference type="SAM" id="Phobius"/>
    </source>
</evidence>
<keyword evidence="1" id="KW-1133">Transmembrane helix</keyword>
<feature type="chain" id="PRO_5017736421" evidence="2">
    <location>
        <begin position="31"/>
        <end position="228"/>
    </location>
</feature>
<organism evidence="3 4">
    <name type="scientific">Asanoa ferruginea</name>
    <dbReference type="NCBI Taxonomy" id="53367"/>
    <lineage>
        <taxon>Bacteria</taxon>
        <taxon>Bacillati</taxon>
        <taxon>Actinomycetota</taxon>
        <taxon>Actinomycetes</taxon>
        <taxon>Micromonosporales</taxon>
        <taxon>Micromonosporaceae</taxon>
        <taxon>Asanoa</taxon>
    </lineage>
</organism>
<sequence length="228" mass="24078">MGRSFVRRLLLVVAAGFLLSTSGVATPALAAGAGAPATVVGQAPKPPKPTALTIKSEGMADITVTAAEKPRLFADLLKEVSFLSEPGGQIAAPKPASLGRKFTVNIQYDNKPRFTYDLYPMANGGPKAFRPAAQPDKKKTSAAWYLGRMTMSEALRIAGAPIPEKPDVMSGGIGGGTRVIPEDSLPTGRDFDSLLAELRRLMLLNGGVVLVVLFMLAGVALIIRHRTR</sequence>
<reference evidence="3 4" key="1">
    <citation type="submission" date="2018-08" db="EMBL/GenBank/DDBJ databases">
        <title>Sequencing the genomes of 1000 actinobacteria strains.</title>
        <authorList>
            <person name="Klenk H.-P."/>
        </authorList>
    </citation>
    <scope>NUCLEOTIDE SEQUENCE [LARGE SCALE GENOMIC DNA]</scope>
    <source>
        <strain evidence="3 4">DSM 44099</strain>
    </source>
</reference>
<feature type="transmembrane region" description="Helical" evidence="1">
    <location>
        <begin position="201"/>
        <end position="223"/>
    </location>
</feature>
<dbReference type="OrthoDB" id="3381546at2"/>
<dbReference type="Proteomes" id="UP000256913">
    <property type="component" value="Unassembled WGS sequence"/>
</dbReference>
<feature type="signal peptide" evidence="2">
    <location>
        <begin position="1"/>
        <end position="30"/>
    </location>
</feature>
<evidence type="ECO:0000313" key="3">
    <source>
        <dbReference type="EMBL" id="REG02368.1"/>
    </source>
</evidence>
<evidence type="ECO:0000313" key="4">
    <source>
        <dbReference type="Proteomes" id="UP000256913"/>
    </source>
</evidence>
<accession>A0A3D9ZYZ8</accession>
<keyword evidence="2" id="KW-0732">Signal</keyword>
<comment type="caution">
    <text evidence="3">The sequence shown here is derived from an EMBL/GenBank/DDBJ whole genome shotgun (WGS) entry which is preliminary data.</text>
</comment>
<dbReference type="RefSeq" id="WP_147315802.1">
    <property type="nucleotide sequence ID" value="NZ_BONB01000005.1"/>
</dbReference>
<gene>
    <name evidence="3" type="ORF">DFJ67_8463</name>
</gene>
<name>A0A3D9ZYZ8_9ACTN</name>
<dbReference type="AlphaFoldDB" id="A0A3D9ZYZ8"/>
<dbReference type="EMBL" id="QUMQ01000001">
    <property type="protein sequence ID" value="REG02368.1"/>
    <property type="molecule type" value="Genomic_DNA"/>
</dbReference>
<protein>
    <submittedName>
        <fullName evidence="3">Uncharacterized protein</fullName>
    </submittedName>
</protein>
<keyword evidence="1" id="KW-0472">Membrane</keyword>
<keyword evidence="4" id="KW-1185">Reference proteome</keyword>
<keyword evidence="1" id="KW-0812">Transmembrane</keyword>
<proteinExistence type="predicted"/>